<reference evidence="1" key="1">
    <citation type="submission" date="2020-04" db="EMBL/GenBank/DDBJ databases">
        <authorList>
            <person name="Alioto T."/>
            <person name="Alioto T."/>
            <person name="Gomez Garrido J."/>
        </authorList>
    </citation>
    <scope>NUCLEOTIDE SEQUENCE</scope>
    <source>
        <strain evidence="1">A484AB</strain>
    </source>
</reference>
<dbReference type="AlphaFoldDB" id="A0A6S7IJ22"/>
<keyword evidence="2" id="KW-1185">Reference proteome</keyword>
<proteinExistence type="predicted"/>
<protein>
    <submittedName>
        <fullName evidence="1">Uncharacterized protein</fullName>
    </submittedName>
</protein>
<comment type="caution">
    <text evidence="1">The sequence shown here is derived from an EMBL/GenBank/DDBJ whole genome shotgun (WGS) entry which is preliminary data.</text>
</comment>
<dbReference type="EMBL" id="CACRXK020009340">
    <property type="protein sequence ID" value="CAB4016969.1"/>
    <property type="molecule type" value="Genomic_DNA"/>
</dbReference>
<dbReference type="InterPro" id="IPR004244">
    <property type="entry name" value="Transposase_22"/>
</dbReference>
<dbReference type="PANTHER" id="PTHR11505">
    <property type="entry name" value="L1 TRANSPOSABLE ELEMENT-RELATED"/>
    <property type="match status" value="1"/>
</dbReference>
<organism evidence="1 2">
    <name type="scientific">Paramuricea clavata</name>
    <name type="common">Red gorgonian</name>
    <name type="synonym">Violescent sea-whip</name>
    <dbReference type="NCBI Taxonomy" id="317549"/>
    <lineage>
        <taxon>Eukaryota</taxon>
        <taxon>Metazoa</taxon>
        <taxon>Cnidaria</taxon>
        <taxon>Anthozoa</taxon>
        <taxon>Octocorallia</taxon>
        <taxon>Malacalcyonacea</taxon>
        <taxon>Plexauridae</taxon>
        <taxon>Paramuricea</taxon>
    </lineage>
</organism>
<evidence type="ECO:0000313" key="2">
    <source>
        <dbReference type="Proteomes" id="UP001152795"/>
    </source>
</evidence>
<dbReference type="OrthoDB" id="5988188at2759"/>
<accession>A0A6S7IJ22</accession>
<name>A0A6S7IJ22_PARCT</name>
<dbReference type="Proteomes" id="UP001152795">
    <property type="component" value="Unassembled WGS sequence"/>
</dbReference>
<dbReference type="Gene3D" id="3.30.70.1820">
    <property type="entry name" value="L1 transposable element, RRM domain"/>
    <property type="match status" value="1"/>
</dbReference>
<gene>
    <name evidence="1" type="ORF">PACLA_8A033245</name>
</gene>
<evidence type="ECO:0000313" key="1">
    <source>
        <dbReference type="EMBL" id="CAB4016969.1"/>
    </source>
</evidence>
<sequence length="183" mass="20412">MSRTTRANQSCVSGIGDELQKYFESPGFIATMKKVVVDVLKEESFQQMIKDAVDSAVSKAVGNLNNKLVEVDSLAQRLNTMEEIVRGFESKLLLVQNASESALLKANDNEQYSRKYNLRFVGIEEKTGENCVDLIVTFCNEKLGVAVNVKDIDRAHRIGTKNAGKPRAIIVKFKDYNSKMIVC</sequence>